<evidence type="ECO:0000313" key="1">
    <source>
        <dbReference type="EMBL" id="MDH5833592.1"/>
    </source>
</evidence>
<protein>
    <recommendedName>
        <fullName evidence="3">DUF2188 domain-containing protein</fullName>
    </recommendedName>
</protein>
<evidence type="ECO:0008006" key="3">
    <source>
        <dbReference type="Google" id="ProtNLM"/>
    </source>
</evidence>
<dbReference type="Proteomes" id="UP001156873">
    <property type="component" value="Unassembled WGS sequence"/>
</dbReference>
<dbReference type="EMBL" id="JARXRO010000014">
    <property type="protein sequence ID" value="MDH5833592.1"/>
    <property type="molecule type" value="Genomic_DNA"/>
</dbReference>
<name>A0ABT6JSW9_9GAMM</name>
<sequence>MERTLIAVEPDGPDWQVRIDHYAVARHVERADAIAQATEMARACHASIGVPTGVRLSMGCGDNVLVGACG</sequence>
<dbReference type="RefSeq" id="WP_280577874.1">
    <property type="nucleotide sequence ID" value="NZ_JARXRO010000014.1"/>
</dbReference>
<evidence type="ECO:0000313" key="2">
    <source>
        <dbReference type="Proteomes" id="UP001156873"/>
    </source>
</evidence>
<gene>
    <name evidence="1" type="ORF">QFW81_06600</name>
</gene>
<reference evidence="1 2" key="1">
    <citation type="submission" date="2023-04" db="EMBL/GenBank/DDBJ databases">
        <title>Luteimonas sp. M1R5S59.</title>
        <authorList>
            <person name="Sun J.-Q."/>
        </authorList>
    </citation>
    <scope>NUCLEOTIDE SEQUENCE [LARGE SCALE GENOMIC DNA]</scope>
    <source>
        <strain evidence="1 2">M1R5S59</strain>
    </source>
</reference>
<keyword evidence="2" id="KW-1185">Reference proteome</keyword>
<organism evidence="1 2">
    <name type="scientific">Luteimonas kalidii</name>
    <dbReference type="NCBI Taxonomy" id="3042025"/>
    <lineage>
        <taxon>Bacteria</taxon>
        <taxon>Pseudomonadati</taxon>
        <taxon>Pseudomonadota</taxon>
        <taxon>Gammaproteobacteria</taxon>
        <taxon>Lysobacterales</taxon>
        <taxon>Lysobacteraceae</taxon>
        <taxon>Luteimonas</taxon>
    </lineage>
</organism>
<proteinExistence type="predicted"/>
<comment type="caution">
    <text evidence="1">The sequence shown here is derived from an EMBL/GenBank/DDBJ whole genome shotgun (WGS) entry which is preliminary data.</text>
</comment>
<accession>A0ABT6JSW9</accession>